<dbReference type="GO" id="GO:0006571">
    <property type="term" value="P:tyrosine biosynthetic process"/>
    <property type="evidence" value="ECO:0007669"/>
    <property type="project" value="TreeGrafter"/>
</dbReference>
<dbReference type="Gene3D" id="3.40.640.10">
    <property type="entry name" value="Type I PLP-dependent aspartate aminotransferase-like (Major domain)"/>
    <property type="match status" value="1"/>
</dbReference>
<sequence>MLSLGPGAPRGEYYPFVNLESSILRSSQNPSKEPKLSSVYAGAKESGEAQNQSTYDLVKALSYGDGTGCVELVEFMTEHVKKVHRPRYQDWKCILTGGNTLALDIALRMFHKRGSFLLTEEYTYTSALETAEPLGVHVVGIKIDNDGLIPSEMNNILEYWNPEVRGGAKPQVLYTIPTGQNPTGITASRARREEIYAVAQKHEIYIIEDDPYYYLQLQSTSEPKEVHAFQEALNCLQLPTSYLSIDTDGRVLRMDSFSKIIAPGVRMSWITASEQIIERVFRTHEVSLQSPSGFSQILVYKLLSEQWGQVGFLNWIMGLQSLYGERRDALISACQKYLPDDLVSWVTPTAGFFVWLKIDHLKHPLSGQLEPSAIEDLIYAESIKERALVLRGSWFRAEPSAQMEDVNFRITFASSTFEEMDLAVKRFGSALERCFGNIEQPI</sequence>
<dbReference type="GO" id="GO:0047536">
    <property type="term" value="F:2-aminoadipate transaminase activity"/>
    <property type="evidence" value="ECO:0007669"/>
    <property type="project" value="TreeGrafter"/>
</dbReference>
<dbReference type="PANTHER" id="PTHR42790:SF21">
    <property type="entry name" value="AROMATIC_AMINOADIPATE AMINOTRANSFERASE 1"/>
    <property type="match status" value="1"/>
</dbReference>
<evidence type="ECO:0000256" key="1">
    <source>
        <dbReference type="ARBA" id="ARBA00001933"/>
    </source>
</evidence>
<feature type="domain" description="Aminotransferase class I/classII large" evidence="6">
    <location>
        <begin position="54"/>
        <end position="427"/>
    </location>
</feature>
<comment type="cofactor">
    <cofactor evidence="1">
        <name>pyridoxal 5'-phosphate</name>
        <dbReference type="ChEBI" id="CHEBI:597326"/>
    </cofactor>
</comment>
<evidence type="ECO:0000313" key="7">
    <source>
        <dbReference type="EMBL" id="TVY90930.1"/>
    </source>
</evidence>
<dbReference type="Pfam" id="PF00155">
    <property type="entry name" value="Aminotran_1_2"/>
    <property type="match status" value="1"/>
</dbReference>
<protein>
    <submittedName>
        <fullName evidence="7">Aromatic amino acid aminotransferase</fullName>
    </submittedName>
</protein>
<keyword evidence="4 7" id="KW-0808">Transferase</keyword>
<keyword evidence="3 7" id="KW-0032">Aminotransferase</keyword>
<keyword evidence="8" id="KW-1185">Reference proteome</keyword>
<evidence type="ECO:0000256" key="4">
    <source>
        <dbReference type="ARBA" id="ARBA00022679"/>
    </source>
</evidence>
<evidence type="ECO:0000256" key="2">
    <source>
        <dbReference type="ARBA" id="ARBA00007441"/>
    </source>
</evidence>
<dbReference type="CDD" id="cd00609">
    <property type="entry name" value="AAT_like"/>
    <property type="match status" value="1"/>
</dbReference>
<keyword evidence="5" id="KW-0663">Pyridoxal phosphate</keyword>
<dbReference type="EMBL" id="QGML01000700">
    <property type="protein sequence ID" value="TVY90930.1"/>
    <property type="molecule type" value="Genomic_DNA"/>
</dbReference>
<dbReference type="InterPro" id="IPR004839">
    <property type="entry name" value="Aminotransferase_I/II_large"/>
</dbReference>
<name>A0A559MD84_9HELO</name>
<gene>
    <name evidence="7" type="ORF">LAWI1_G004429</name>
</gene>
<dbReference type="InterPro" id="IPR015421">
    <property type="entry name" value="PyrdxlP-dep_Trfase_major"/>
</dbReference>
<dbReference type="GO" id="GO:0009074">
    <property type="term" value="P:aromatic amino acid family catabolic process"/>
    <property type="evidence" value="ECO:0007669"/>
    <property type="project" value="TreeGrafter"/>
</dbReference>
<evidence type="ECO:0000256" key="3">
    <source>
        <dbReference type="ARBA" id="ARBA00022576"/>
    </source>
</evidence>
<evidence type="ECO:0000256" key="5">
    <source>
        <dbReference type="ARBA" id="ARBA00022898"/>
    </source>
</evidence>
<reference evidence="7 8" key="1">
    <citation type="submission" date="2018-05" db="EMBL/GenBank/DDBJ databases">
        <title>Genome sequencing and assembly of the regulated plant pathogen Lachnellula willkommii and related sister species for the development of diagnostic species identification markers.</title>
        <authorList>
            <person name="Giroux E."/>
            <person name="Bilodeau G."/>
        </authorList>
    </citation>
    <scope>NUCLEOTIDE SEQUENCE [LARGE SCALE GENOMIC DNA]</scope>
    <source>
        <strain evidence="7 8">CBS 172.35</strain>
    </source>
</reference>
<comment type="similarity">
    <text evidence="2">Belongs to the class-I pyridoxal-phosphate-dependent aminotransferase family.</text>
</comment>
<dbReference type="PANTHER" id="PTHR42790">
    <property type="entry name" value="AMINOTRANSFERASE"/>
    <property type="match status" value="1"/>
</dbReference>
<evidence type="ECO:0000259" key="6">
    <source>
        <dbReference type="Pfam" id="PF00155"/>
    </source>
</evidence>
<dbReference type="SUPFAM" id="SSF53383">
    <property type="entry name" value="PLP-dependent transferases"/>
    <property type="match status" value="1"/>
</dbReference>
<dbReference type="GO" id="GO:0008793">
    <property type="term" value="F:aromatic-amino-acid transaminase activity"/>
    <property type="evidence" value="ECO:0007669"/>
    <property type="project" value="TreeGrafter"/>
</dbReference>
<dbReference type="InterPro" id="IPR050859">
    <property type="entry name" value="Class-I_PLP-dep_aminotransf"/>
</dbReference>
<dbReference type="AlphaFoldDB" id="A0A559MD84"/>
<accession>A0A559MD84</accession>
<dbReference type="InterPro" id="IPR015424">
    <property type="entry name" value="PyrdxlP-dep_Trfase"/>
</dbReference>
<evidence type="ECO:0000313" key="8">
    <source>
        <dbReference type="Proteomes" id="UP000315522"/>
    </source>
</evidence>
<organism evidence="7 8">
    <name type="scientific">Lachnellula willkommii</name>
    <dbReference type="NCBI Taxonomy" id="215461"/>
    <lineage>
        <taxon>Eukaryota</taxon>
        <taxon>Fungi</taxon>
        <taxon>Dikarya</taxon>
        <taxon>Ascomycota</taxon>
        <taxon>Pezizomycotina</taxon>
        <taxon>Leotiomycetes</taxon>
        <taxon>Helotiales</taxon>
        <taxon>Lachnaceae</taxon>
        <taxon>Lachnellula</taxon>
    </lineage>
</organism>
<dbReference type="GO" id="GO:0030170">
    <property type="term" value="F:pyridoxal phosphate binding"/>
    <property type="evidence" value="ECO:0007669"/>
    <property type="project" value="InterPro"/>
</dbReference>
<dbReference type="GO" id="GO:0019878">
    <property type="term" value="P:lysine biosynthetic process via aminoadipic acid"/>
    <property type="evidence" value="ECO:0007669"/>
    <property type="project" value="TreeGrafter"/>
</dbReference>
<comment type="caution">
    <text evidence="7">The sequence shown here is derived from an EMBL/GenBank/DDBJ whole genome shotgun (WGS) entry which is preliminary data.</text>
</comment>
<dbReference type="Proteomes" id="UP000315522">
    <property type="component" value="Unassembled WGS sequence"/>
</dbReference>
<proteinExistence type="inferred from homology"/>